<dbReference type="AlphaFoldDB" id="A0A3E2NMK0"/>
<organism evidence="1 2">
    <name type="scientific">Mucilaginibacter terrenus</name>
    <dbReference type="NCBI Taxonomy" id="2482727"/>
    <lineage>
        <taxon>Bacteria</taxon>
        <taxon>Pseudomonadati</taxon>
        <taxon>Bacteroidota</taxon>
        <taxon>Sphingobacteriia</taxon>
        <taxon>Sphingobacteriales</taxon>
        <taxon>Sphingobacteriaceae</taxon>
        <taxon>Mucilaginibacter</taxon>
    </lineage>
</organism>
<dbReference type="RefSeq" id="WP_117384145.1">
    <property type="nucleotide sequence ID" value="NZ_QWDE01000003.1"/>
</dbReference>
<protein>
    <submittedName>
        <fullName evidence="1">Uncharacterized protein</fullName>
    </submittedName>
</protein>
<reference evidence="1 2" key="1">
    <citation type="submission" date="2018-08" db="EMBL/GenBank/DDBJ databases">
        <title>Mucilaginibacter terrae sp. nov., isolated from manganese diggings.</title>
        <authorList>
            <person name="Huang Y."/>
            <person name="Zhou Z."/>
        </authorList>
    </citation>
    <scope>NUCLEOTIDE SEQUENCE [LARGE SCALE GENOMIC DNA]</scope>
    <source>
        <strain evidence="1 2">ZH6</strain>
    </source>
</reference>
<dbReference type="EMBL" id="QWDE01000003">
    <property type="protein sequence ID" value="RFZ82120.1"/>
    <property type="molecule type" value="Genomic_DNA"/>
</dbReference>
<dbReference type="OrthoDB" id="799157at2"/>
<evidence type="ECO:0000313" key="1">
    <source>
        <dbReference type="EMBL" id="RFZ82120.1"/>
    </source>
</evidence>
<evidence type="ECO:0000313" key="2">
    <source>
        <dbReference type="Proteomes" id="UP000260823"/>
    </source>
</evidence>
<comment type="caution">
    <text evidence="1">The sequence shown here is derived from an EMBL/GenBank/DDBJ whole genome shotgun (WGS) entry which is preliminary data.</text>
</comment>
<accession>A0A3E2NMK0</accession>
<proteinExistence type="predicted"/>
<gene>
    <name evidence="1" type="ORF">DYU05_15985</name>
</gene>
<keyword evidence="2" id="KW-1185">Reference proteome</keyword>
<sequence length="112" mass="12970">MAPIFFTVGAELPIMIIPNTDAHLDGHAVLTYTYNIYRDYGFEDAAMIQLKEKELMLDKKKNPNYMGYITFEDPGKLFTYTADGSEELDSEEVQEIIENISHYRDHPGMWQI</sequence>
<dbReference type="Proteomes" id="UP000260823">
    <property type="component" value="Unassembled WGS sequence"/>
</dbReference>
<name>A0A3E2NMK0_9SPHI</name>